<gene>
    <name evidence="1" type="ORF">LO744_00020</name>
</gene>
<proteinExistence type="predicted"/>
<protein>
    <recommendedName>
        <fullName evidence="3">SMI1/KNR4 family protein</fullName>
    </recommendedName>
</protein>
<sequence length="92" mass="10754">METSDWDMAHISGFTSIEILEEIIENLNLVIAGQYNHINDSGLTNKYDDIAFITPNGVEYWDEDAQNKYPFTCSLQDFRALCLEWLNFLKHY</sequence>
<reference evidence="1" key="1">
    <citation type="submission" date="2021-11" db="EMBL/GenBank/DDBJ databases">
        <title>Description of novel Chryseobacterium species.</title>
        <authorList>
            <person name="Saticioglu I.B."/>
            <person name="Ay H."/>
            <person name="Altun S."/>
            <person name="Duman M."/>
        </authorList>
    </citation>
    <scope>NUCLEOTIDE SEQUENCE</scope>
    <source>
        <strain evidence="1">C-17</strain>
    </source>
</reference>
<dbReference type="EMBL" id="JAJNAY010000001">
    <property type="protein sequence ID" value="MCD1115262.1"/>
    <property type="molecule type" value="Genomic_DNA"/>
</dbReference>
<dbReference type="AlphaFoldDB" id="A0A9Q3UZ88"/>
<organism evidence="1 2">
    <name type="scientific">Chryseobacterium turcicum</name>
    <dbReference type="NCBI Taxonomy" id="2898076"/>
    <lineage>
        <taxon>Bacteria</taxon>
        <taxon>Pseudomonadati</taxon>
        <taxon>Bacteroidota</taxon>
        <taxon>Flavobacteriia</taxon>
        <taxon>Flavobacteriales</taxon>
        <taxon>Weeksellaceae</taxon>
        <taxon>Chryseobacterium group</taxon>
        <taxon>Chryseobacterium</taxon>
    </lineage>
</organism>
<dbReference type="Proteomes" id="UP001108025">
    <property type="component" value="Unassembled WGS sequence"/>
</dbReference>
<accession>A0A9Q3UZ88</accession>
<comment type="caution">
    <text evidence="1">The sequence shown here is derived from an EMBL/GenBank/DDBJ whole genome shotgun (WGS) entry which is preliminary data.</text>
</comment>
<evidence type="ECO:0000313" key="1">
    <source>
        <dbReference type="EMBL" id="MCD1115262.1"/>
    </source>
</evidence>
<name>A0A9Q3UZ88_9FLAO</name>
<keyword evidence="2" id="KW-1185">Reference proteome</keyword>
<evidence type="ECO:0000313" key="2">
    <source>
        <dbReference type="Proteomes" id="UP001108025"/>
    </source>
</evidence>
<dbReference type="RefSeq" id="WP_230666135.1">
    <property type="nucleotide sequence ID" value="NZ_JAJNAY010000001.1"/>
</dbReference>
<evidence type="ECO:0008006" key="3">
    <source>
        <dbReference type="Google" id="ProtNLM"/>
    </source>
</evidence>